<name>A0A0A9HVT3_ARUDO</name>
<accession>A0A0A9HVT3</accession>
<dbReference type="AlphaFoldDB" id="A0A0A9HVT3"/>
<evidence type="ECO:0000313" key="1">
    <source>
        <dbReference type="EMBL" id="JAE38976.1"/>
    </source>
</evidence>
<reference evidence="1" key="1">
    <citation type="submission" date="2014-09" db="EMBL/GenBank/DDBJ databases">
        <authorList>
            <person name="Magalhaes I.L.F."/>
            <person name="Oliveira U."/>
            <person name="Santos F.R."/>
            <person name="Vidigal T.H.D.A."/>
            <person name="Brescovit A.D."/>
            <person name="Santos A.J."/>
        </authorList>
    </citation>
    <scope>NUCLEOTIDE SEQUENCE</scope>
    <source>
        <tissue evidence="1">Shoot tissue taken approximately 20 cm above the soil surface</tissue>
    </source>
</reference>
<organism evidence="1">
    <name type="scientific">Arundo donax</name>
    <name type="common">Giant reed</name>
    <name type="synonym">Donax arundinaceus</name>
    <dbReference type="NCBI Taxonomy" id="35708"/>
    <lineage>
        <taxon>Eukaryota</taxon>
        <taxon>Viridiplantae</taxon>
        <taxon>Streptophyta</taxon>
        <taxon>Embryophyta</taxon>
        <taxon>Tracheophyta</taxon>
        <taxon>Spermatophyta</taxon>
        <taxon>Magnoliopsida</taxon>
        <taxon>Liliopsida</taxon>
        <taxon>Poales</taxon>
        <taxon>Poaceae</taxon>
        <taxon>PACMAD clade</taxon>
        <taxon>Arundinoideae</taxon>
        <taxon>Arundineae</taxon>
        <taxon>Arundo</taxon>
    </lineage>
</organism>
<dbReference type="EMBL" id="GBRH01158920">
    <property type="protein sequence ID" value="JAE38976.1"/>
    <property type="molecule type" value="Transcribed_RNA"/>
</dbReference>
<reference evidence="1" key="2">
    <citation type="journal article" date="2015" name="Data Brief">
        <title>Shoot transcriptome of the giant reed, Arundo donax.</title>
        <authorList>
            <person name="Barrero R.A."/>
            <person name="Guerrero F.D."/>
            <person name="Moolhuijzen P."/>
            <person name="Goolsby J.A."/>
            <person name="Tidwell J."/>
            <person name="Bellgard S.E."/>
            <person name="Bellgard M.I."/>
        </authorList>
    </citation>
    <scope>NUCLEOTIDE SEQUENCE</scope>
    <source>
        <tissue evidence="1">Shoot tissue taken approximately 20 cm above the soil surface</tissue>
    </source>
</reference>
<proteinExistence type="predicted"/>
<sequence length="16" mass="1992">MDCHWQIPHDPENKEI</sequence>
<protein>
    <submittedName>
        <fullName evidence="1">Uncharacterized protein</fullName>
    </submittedName>
</protein>